<dbReference type="RefSeq" id="WP_163109492.1">
    <property type="nucleotide sequence ID" value="NZ_JAAAWP010000001.1"/>
</dbReference>
<organism evidence="1 2">
    <name type="scientific">Alteromonas hispanica</name>
    <dbReference type="NCBI Taxonomy" id="315421"/>
    <lineage>
        <taxon>Bacteria</taxon>
        <taxon>Pseudomonadati</taxon>
        <taxon>Pseudomonadota</taxon>
        <taxon>Gammaproteobacteria</taxon>
        <taxon>Alteromonadales</taxon>
        <taxon>Alteromonadaceae</taxon>
        <taxon>Alteromonas/Salinimonas group</taxon>
        <taxon>Alteromonas</taxon>
    </lineage>
</organism>
<keyword evidence="1" id="KW-0378">Hydrolase</keyword>
<dbReference type="SFLD" id="SFLDG01129">
    <property type="entry name" value="C1.5:_HAD__Beta-PGM__Phosphata"/>
    <property type="match status" value="1"/>
</dbReference>
<reference evidence="1 2" key="1">
    <citation type="submission" date="2020-01" db="EMBL/GenBank/DDBJ databases">
        <title>Genomes of bacteria type strains.</title>
        <authorList>
            <person name="Chen J."/>
            <person name="Zhu S."/>
            <person name="Yang J."/>
        </authorList>
    </citation>
    <scope>NUCLEOTIDE SEQUENCE [LARGE SCALE GENOMIC DNA]</scope>
    <source>
        <strain evidence="1 2">LMG 22958</strain>
    </source>
</reference>
<dbReference type="Pfam" id="PF13419">
    <property type="entry name" value="HAD_2"/>
    <property type="match status" value="1"/>
</dbReference>
<dbReference type="Proteomes" id="UP000478837">
    <property type="component" value="Unassembled WGS sequence"/>
</dbReference>
<accession>A0A6L9MQ20</accession>
<dbReference type="SUPFAM" id="SSF56784">
    <property type="entry name" value="HAD-like"/>
    <property type="match status" value="1"/>
</dbReference>
<dbReference type="SFLD" id="SFLDS00003">
    <property type="entry name" value="Haloacid_Dehalogenase"/>
    <property type="match status" value="1"/>
</dbReference>
<evidence type="ECO:0000313" key="1">
    <source>
        <dbReference type="EMBL" id="NDW20248.1"/>
    </source>
</evidence>
<dbReference type="SFLD" id="SFLDG01135">
    <property type="entry name" value="C1.5.6:_HAD__Beta-PGM__Phospha"/>
    <property type="match status" value="1"/>
</dbReference>
<dbReference type="GO" id="GO:0005829">
    <property type="term" value="C:cytosol"/>
    <property type="evidence" value="ECO:0007669"/>
    <property type="project" value="TreeGrafter"/>
</dbReference>
<protein>
    <submittedName>
        <fullName evidence="1">HAD-IA family hydrolase</fullName>
    </submittedName>
</protein>
<name>A0A6L9MQ20_9ALTE</name>
<evidence type="ECO:0000313" key="2">
    <source>
        <dbReference type="Proteomes" id="UP000478837"/>
    </source>
</evidence>
<gene>
    <name evidence="1" type="ORF">GTW09_01705</name>
</gene>
<dbReference type="NCBIfam" id="TIGR01549">
    <property type="entry name" value="HAD-SF-IA-v1"/>
    <property type="match status" value="1"/>
</dbReference>
<comment type="caution">
    <text evidence="1">The sequence shown here is derived from an EMBL/GenBank/DDBJ whole genome shotgun (WGS) entry which is preliminary data.</text>
</comment>
<keyword evidence="2" id="KW-1185">Reference proteome</keyword>
<dbReference type="EMBL" id="JAAAWP010000001">
    <property type="protein sequence ID" value="NDW20248.1"/>
    <property type="molecule type" value="Genomic_DNA"/>
</dbReference>
<dbReference type="AlphaFoldDB" id="A0A6L9MQ20"/>
<dbReference type="PANTHER" id="PTHR43434">
    <property type="entry name" value="PHOSPHOGLYCOLATE PHOSPHATASE"/>
    <property type="match status" value="1"/>
</dbReference>
<dbReference type="InterPro" id="IPR050155">
    <property type="entry name" value="HAD-like_hydrolase_sf"/>
</dbReference>
<dbReference type="GO" id="GO:0008967">
    <property type="term" value="F:phosphoglycolate phosphatase activity"/>
    <property type="evidence" value="ECO:0007669"/>
    <property type="project" value="TreeGrafter"/>
</dbReference>
<dbReference type="InterPro" id="IPR023198">
    <property type="entry name" value="PGP-like_dom2"/>
</dbReference>
<dbReference type="PANTHER" id="PTHR43434:SF24">
    <property type="entry name" value="HYDROLASE-RELATED"/>
    <property type="match status" value="1"/>
</dbReference>
<dbReference type="InterPro" id="IPR023214">
    <property type="entry name" value="HAD_sf"/>
</dbReference>
<dbReference type="GO" id="GO:0006281">
    <property type="term" value="P:DNA repair"/>
    <property type="evidence" value="ECO:0007669"/>
    <property type="project" value="TreeGrafter"/>
</dbReference>
<dbReference type="InterPro" id="IPR006439">
    <property type="entry name" value="HAD-SF_hydro_IA"/>
</dbReference>
<proteinExistence type="predicted"/>
<dbReference type="Gene3D" id="1.10.150.240">
    <property type="entry name" value="Putative phosphatase, domain 2"/>
    <property type="match status" value="1"/>
</dbReference>
<dbReference type="InterPro" id="IPR036412">
    <property type="entry name" value="HAD-like_sf"/>
</dbReference>
<sequence>MQSTSKASNKPRYKLAIFDWDGTVMDSADKIINCMQFAAKQCGMPIPTSDEVGHIIGISLKPAIKQLFDIDDDALAEKLVLAYKEAFLAKDTTPCPLFEGAQEMFEALKSSGCTLAVATGKARRGLDRAWKQTNTGHFFSASRTADEAESKPSPDMLLQLVDELSMSIDEAVMIGDTTYDMKMAQAIGMDRVGVSYGVHAQVHLETLKPKIIVHSIEELKRFLLNEPV</sequence>
<dbReference type="Gene3D" id="3.40.50.1000">
    <property type="entry name" value="HAD superfamily/HAD-like"/>
    <property type="match status" value="1"/>
</dbReference>
<dbReference type="InterPro" id="IPR041492">
    <property type="entry name" value="HAD_2"/>
</dbReference>